<dbReference type="Proteomes" id="UP000241085">
    <property type="component" value="Unassembled WGS sequence"/>
</dbReference>
<protein>
    <submittedName>
        <fullName evidence="1">Uncharacterized protein</fullName>
    </submittedName>
</protein>
<sequence length="114" mass="12136">MSVEGPGSGSVADVRLCSGDVCSRPEAITPDGAPTYPLARDEDGGWVFEVGTEPPDEATVTLADRSGEVLIEREQPLSWRLLGEPEGPECGWRAQSRTLVIAVPEPRGSVFGTR</sequence>
<dbReference type="EMBL" id="PZPL01000001">
    <property type="protein sequence ID" value="PTL72514.1"/>
    <property type="molecule type" value="Genomic_DNA"/>
</dbReference>
<reference evidence="1 2" key="1">
    <citation type="submission" date="2018-03" db="EMBL/GenBank/DDBJ databases">
        <title>Bacteriophage NCPPB3778 and a type I-E CRISPR drive the evolution of the US Biological Select Agent, Rathayibacter toxicus.</title>
        <authorList>
            <person name="Davis E.W.II."/>
            <person name="Tabima J.F."/>
            <person name="Weisberg A.J."/>
            <person name="Dantas Lopes L."/>
            <person name="Wiseman M.S."/>
            <person name="Wiseman M.S."/>
            <person name="Pupko T."/>
            <person name="Belcher M.S."/>
            <person name="Sechler A.J."/>
            <person name="Tancos M.A."/>
            <person name="Schroeder B.K."/>
            <person name="Murray T.D."/>
            <person name="Luster D.G."/>
            <person name="Schneider W.L."/>
            <person name="Rogers E."/>
            <person name="Andreote F.D."/>
            <person name="Grunwald N.J."/>
            <person name="Putnam M.L."/>
            <person name="Chang J.H."/>
        </authorList>
    </citation>
    <scope>NUCLEOTIDE SEQUENCE [LARGE SCALE GENOMIC DNA]</scope>
    <source>
        <strain evidence="1 2">DSM 15933</strain>
    </source>
</reference>
<gene>
    <name evidence="1" type="ORF">C1I63_06385</name>
</gene>
<dbReference type="AlphaFoldDB" id="A0A2T4USK7"/>
<proteinExistence type="predicted"/>
<keyword evidence="2" id="KW-1185">Reference proteome</keyword>
<dbReference type="RefSeq" id="WP_107574203.1">
    <property type="nucleotide sequence ID" value="NZ_PZPL01000001.1"/>
</dbReference>
<name>A0A2T4USK7_9MICO</name>
<comment type="caution">
    <text evidence="1">The sequence shown here is derived from an EMBL/GenBank/DDBJ whole genome shotgun (WGS) entry which is preliminary data.</text>
</comment>
<organism evidence="1 2">
    <name type="scientific">Rathayibacter caricis DSM 15933</name>
    <dbReference type="NCBI Taxonomy" id="1328867"/>
    <lineage>
        <taxon>Bacteria</taxon>
        <taxon>Bacillati</taxon>
        <taxon>Actinomycetota</taxon>
        <taxon>Actinomycetes</taxon>
        <taxon>Micrococcales</taxon>
        <taxon>Microbacteriaceae</taxon>
        <taxon>Rathayibacter</taxon>
    </lineage>
</organism>
<evidence type="ECO:0000313" key="1">
    <source>
        <dbReference type="EMBL" id="PTL72514.1"/>
    </source>
</evidence>
<evidence type="ECO:0000313" key="2">
    <source>
        <dbReference type="Proteomes" id="UP000241085"/>
    </source>
</evidence>
<accession>A0A2T4USK7</accession>